<comment type="caution">
    <text evidence="2">The sequence shown here is derived from an EMBL/GenBank/DDBJ whole genome shotgun (WGS) entry which is preliminary data.</text>
</comment>
<feature type="transmembrane region" description="Helical" evidence="1">
    <location>
        <begin position="66"/>
        <end position="86"/>
    </location>
</feature>
<evidence type="ECO:0000313" key="2">
    <source>
        <dbReference type="EMBL" id="TRW45167.1"/>
    </source>
</evidence>
<protein>
    <submittedName>
        <fullName evidence="2">Uncharacterized protein</fullName>
    </submittedName>
</protein>
<keyword evidence="1" id="KW-0812">Transmembrane</keyword>
<keyword evidence="3" id="KW-1185">Reference proteome</keyword>
<organism evidence="2 3">
    <name type="scientific">Georgenia yuyongxinii</name>
    <dbReference type="NCBI Taxonomy" id="2589797"/>
    <lineage>
        <taxon>Bacteria</taxon>
        <taxon>Bacillati</taxon>
        <taxon>Actinomycetota</taxon>
        <taxon>Actinomycetes</taxon>
        <taxon>Micrococcales</taxon>
        <taxon>Bogoriellaceae</taxon>
        <taxon>Georgenia</taxon>
    </lineage>
</organism>
<feature type="transmembrane region" description="Helical" evidence="1">
    <location>
        <begin position="175"/>
        <end position="194"/>
    </location>
</feature>
<dbReference type="EMBL" id="VJXR01000028">
    <property type="protein sequence ID" value="TRW45167.1"/>
    <property type="molecule type" value="Genomic_DNA"/>
</dbReference>
<dbReference type="Proteomes" id="UP000318693">
    <property type="component" value="Unassembled WGS sequence"/>
</dbReference>
<keyword evidence="1" id="KW-0472">Membrane</keyword>
<feature type="transmembrane region" description="Helical" evidence="1">
    <location>
        <begin position="93"/>
        <end position="119"/>
    </location>
</feature>
<accession>A0A552WR17</accession>
<dbReference type="AlphaFoldDB" id="A0A552WR17"/>
<proteinExistence type="predicted"/>
<dbReference type="RefSeq" id="WP_143418536.1">
    <property type="nucleotide sequence ID" value="NZ_VJXR01000028.1"/>
</dbReference>
<feature type="transmembrane region" description="Helical" evidence="1">
    <location>
        <begin position="214"/>
        <end position="236"/>
    </location>
</feature>
<sequence length="246" mass="25942">MTEATTTSPARAPWLRAARWLLRAQVTIVAWLWATMAVVGAVVIILLDRFAAVELSIFQFSRHGALWTGFALAIILATGTLAVHVANGLTRRAFFRATVAMTVVVGVVYAVLAAVALQIEGAVYQANGWSHIAGLDDGGSFDPGAGFVTTFPALALSFVAGQLSGLLVGMGYYRLGGWWGTLALPLTLAPIYLVGSRSLDTGQFLLLGPLNLSVLVTAVVSVAVLALAALAYYLLVRDVPIRKVSS</sequence>
<keyword evidence="1" id="KW-1133">Transmembrane helix</keyword>
<evidence type="ECO:0000313" key="3">
    <source>
        <dbReference type="Proteomes" id="UP000318693"/>
    </source>
</evidence>
<feature type="transmembrane region" description="Helical" evidence="1">
    <location>
        <begin position="145"/>
        <end position="168"/>
    </location>
</feature>
<gene>
    <name evidence="2" type="ORF">FJ693_10755</name>
</gene>
<feature type="transmembrane region" description="Helical" evidence="1">
    <location>
        <begin position="20"/>
        <end position="46"/>
    </location>
</feature>
<evidence type="ECO:0000256" key="1">
    <source>
        <dbReference type="SAM" id="Phobius"/>
    </source>
</evidence>
<reference evidence="2 3" key="1">
    <citation type="submission" date="2019-07" db="EMBL/GenBank/DDBJ databases">
        <title>Georgenia wutianyii sp. nov. and Georgenia *** sp. nov. isolated from plateau pika (Ochotona curzoniae) in the Qinghai-Tibet plateau of China.</title>
        <authorList>
            <person name="Tian Z."/>
        </authorList>
    </citation>
    <scope>NUCLEOTIDE SEQUENCE [LARGE SCALE GENOMIC DNA]</scope>
    <source>
        <strain evidence="2 3">Z446</strain>
    </source>
</reference>
<name>A0A552WR17_9MICO</name>